<dbReference type="SUPFAM" id="SSF52440">
    <property type="entry name" value="PreATP-grasp domain"/>
    <property type="match status" value="1"/>
</dbReference>
<keyword evidence="1" id="KW-0436">Ligase</keyword>
<proteinExistence type="predicted"/>
<dbReference type="AlphaFoldDB" id="A0A840YTA2"/>
<keyword evidence="2" id="KW-0479">Metal-binding</keyword>
<accession>A0A840YTA2</accession>
<comment type="caution">
    <text evidence="7">The sequence shown here is derived from an EMBL/GenBank/DDBJ whole genome shotgun (WGS) entry which is preliminary data.</text>
</comment>
<dbReference type="SUPFAM" id="SSF56059">
    <property type="entry name" value="Glutathione synthetase ATP-binding domain-like"/>
    <property type="match status" value="1"/>
</dbReference>
<reference evidence="7 8" key="1">
    <citation type="submission" date="2020-08" db="EMBL/GenBank/DDBJ databases">
        <title>Genomic Encyclopedia of Type Strains, Phase IV (KMG-IV): sequencing the most valuable type-strain genomes for metagenomic binning, comparative biology and taxonomic classification.</title>
        <authorList>
            <person name="Goeker M."/>
        </authorList>
    </citation>
    <scope>NUCLEOTIDE SEQUENCE [LARGE SCALE GENOMIC DNA]</scope>
    <source>
        <strain evidence="7 8">DSM 26736</strain>
    </source>
</reference>
<dbReference type="Proteomes" id="UP000527143">
    <property type="component" value="Unassembled WGS sequence"/>
</dbReference>
<evidence type="ECO:0000256" key="3">
    <source>
        <dbReference type="ARBA" id="ARBA00022741"/>
    </source>
</evidence>
<evidence type="ECO:0000256" key="1">
    <source>
        <dbReference type="ARBA" id="ARBA00022598"/>
    </source>
</evidence>
<dbReference type="EMBL" id="JACIJF010000030">
    <property type="protein sequence ID" value="MBB5712900.1"/>
    <property type="molecule type" value="Genomic_DNA"/>
</dbReference>
<dbReference type="InterPro" id="IPR005494">
    <property type="entry name" value="GSPS_pre-ATP-grasp-like_dom"/>
</dbReference>
<evidence type="ECO:0000313" key="8">
    <source>
        <dbReference type="Proteomes" id="UP000527143"/>
    </source>
</evidence>
<dbReference type="Pfam" id="PF03738">
    <property type="entry name" value="GSP_synth"/>
    <property type="match status" value="1"/>
</dbReference>
<evidence type="ECO:0000259" key="6">
    <source>
        <dbReference type="Pfam" id="PF03738"/>
    </source>
</evidence>
<evidence type="ECO:0000313" key="7">
    <source>
        <dbReference type="EMBL" id="MBB5712900.1"/>
    </source>
</evidence>
<evidence type="ECO:0000256" key="5">
    <source>
        <dbReference type="ARBA" id="ARBA00022842"/>
    </source>
</evidence>
<dbReference type="GO" id="GO:0046872">
    <property type="term" value="F:metal ion binding"/>
    <property type="evidence" value="ECO:0007669"/>
    <property type="project" value="UniProtKB-KW"/>
</dbReference>
<dbReference type="RefSeq" id="WP_184091769.1">
    <property type="nucleotide sequence ID" value="NZ_JACIJF010000030.1"/>
</dbReference>
<dbReference type="Gene3D" id="3.30.1490.330">
    <property type="match status" value="1"/>
</dbReference>
<sequence length="381" mass="43266">MQRHGIAPRPDWQKTVEEQGLIWHSDGDERYWEESAYYSFTLMEIERIEAATEAVYGLFLEAGERIVSDPDVMALFGVPDWCHTAVKAAWKNEPPALNYGRFDFGYDGTGEPKLFEFNCDTPTSMLEAGVIQWEWKEDVFPELDQFNSLHEKLIERWANVRARLPGQRVWFTHAADPSHEDTITTTYMRDLAEQAGLETLGVVIDDIGVDRAGRIVDTDEQLISALFKLYPWEWIVSEEYGRDIVRHLPETAWIEPIWKMLWSNKAVLQVLWAMFPGHPNLLAASMFREKVGADYVAKPFLAREGANIEVVANGATLARSAGEYREGLTMYQALYRLRDFGAGYPVLGCWVVDGAAAGMGIREDGLITGNRARFVPHVIRG</sequence>
<dbReference type="GO" id="GO:0016874">
    <property type="term" value="F:ligase activity"/>
    <property type="evidence" value="ECO:0007669"/>
    <property type="project" value="UniProtKB-KW"/>
</dbReference>
<evidence type="ECO:0000256" key="4">
    <source>
        <dbReference type="ARBA" id="ARBA00022840"/>
    </source>
</evidence>
<keyword evidence="3" id="KW-0547">Nucleotide-binding</keyword>
<name>A0A840YTA2_9SPHN</name>
<protein>
    <submittedName>
        <fullName evidence="7">Glutathionylspermidine synthase</fullName>
    </submittedName>
</protein>
<keyword evidence="5" id="KW-0460">Magnesium</keyword>
<evidence type="ECO:0000256" key="2">
    <source>
        <dbReference type="ARBA" id="ARBA00022723"/>
    </source>
</evidence>
<dbReference type="InterPro" id="IPR016185">
    <property type="entry name" value="PreATP-grasp_dom_sf"/>
</dbReference>
<gene>
    <name evidence="7" type="ORF">FHT02_004162</name>
</gene>
<dbReference type="GO" id="GO:0005524">
    <property type="term" value="F:ATP binding"/>
    <property type="evidence" value="ECO:0007669"/>
    <property type="project" value="UniProtKB-KW"/>
</dbReference>
<organism evidence="7 8">
    <name type="scientific">Sphingomonas xinjiangensis</name>
    <dbReference type="NCBI Taxonomy" id="643568"/>
    <lineage>
        <taxon>Bacteria</taxon>
        <taxon>Pseudomonadati</taxon>
        <taxon>Pseudomonadota</taxon>
        <taxon>Alphaproteobacteria</taxon>
        <taxon>Sphingomonadales</taxon>
        <taxon>Sphingomonadaceae</taxon>
        <taxon>Sphingomonas</taxon>
    </lineage>
</organism>
<keyword evidence="8" id="KW-1185">Reference proteome</keyword>
<feature type="domain" description="Glutathionylspermidine synthase pre-ATP-grasp-like" evidence="6">
    <location>
        <begin position="12"/>
        <end position="379"/>
    </location>
</feature>
<keyword evidence="4" id="KW-0067">ATP-binding</keyword>